<protein>
    <submittedName>
        <fullName evidence="1">Uncharacterized protein</fullName>
    </submittedName>
</protein>
<sequence>MIGTVRRLKDRTSIDDSSNVRPEDLLDTVCDRESFIAFVEALASERERAQQIEREHPNRYVVDGALGWMNGDIQSYLYASLDYFAEGPLKDPPATEPSWKMLAEFLWCGKIIE</sequence>
<dbReference type="Proteomes" id="UP001430306">
    <property type="component" value="Unassembled WGS sequence"/>
</dbReference>
<keyword evidence="2" id="KW-1185">Reference proteome</keyword>
<gene>
    <name evidence="1" type="ORF">LOC71_18920</name>
</gene>
<proteinExistence type="predicted"/>
<evidence type="ECO:0000313" key="1">
    <source>
        <dbReference type="EMBL" id="MCC9644355.1"/>
    </source>
</evidence>
<name>A0ABS8NLG2_9BACT</name>
<dbReference type="EMBL" id="JAJKFW010000047">
    <property type="protein sequence ID" value="MCC9644355.1"/>
    <property type="molecule type" value="Genomic_DNA"/>
</dbReference>
<reference evidence="1" key="1">
    <citation type="submission" date="2021-11" db="EMBL/GenBank/DDBJ databases">
        <title>Genome sequence.</title>
        <authorList>
            <person name="Sun Q."/>
        </authorList>
    </citation>
    <scope>NUCLEOTIDE SEQUENCE</scope>
    <source>
        <strain evidence="1">JC740</strain>
    </source>
</reference>
<organism evidence="1 2">
    <name type="scientific">Rhodopirellula halodulae</name>
    <dbReference type="NCBI Taxonomy" id="2894198"/>
    <lineage>
        <taxon>Bacteria</taxon>
        <taxon>Pseudomonadati</taxon>
        <taxon>Planctomycetota</taxon>
        <taxon>Planctomycetia</taxon>
        <taxon>Pirellulales</taxon>
        <taxon>Pirellulaceae</taxon>
        <taxon>Rhodopirellula</taxon>
    </lineage>
</organism>
<comment type="caution">
    <text evidence="1">The sequence shown here is derived from an EMBL/GenBank/DDBJ whole genome shotgun (WGS) entry which is preliminary data.</text>
</comment>
<accession>A0ABS8NLG2</accession>
<evidence type="ECO:0000313" key="2">
    <source>
        <dbReference type="Proteomes" id="UP001430306"/>
    </source>
</evidence>
<dbReference type="RefSeq" id="WP_230275774.1">
    <property type="nucleotide sequence ID" value="NZ_JAJKFW010000047.1"/>
</dbReference>